<proteinExistence type="predicted"/>
<dbReference type="AlphaFoldDB" id="A0A2V3ID16"/>
<comment type="caution">
    <text evidence="1">The sequence shown here is derived from an EMBL/GenBank/DDBJ whole genome shotgun (WGS) entry which is preliminary data.</text>
</comment>
<organism evidence="1 2">
    <name type="scientific">Gracilariopsis chorda</name>
    <dbReference type="NCBI Taxonomy" id="448386"/>
    <lineage>
        <taxon>Eukaryota</taxon>
        <taxon>Rhodophyta</taxon>
        <taxon>Florideophyceae</taxon>
        <taxon>Rhodymeniophycidae</taxon>
        <taxon>Gracilariales</taxon>
        <taxon>Gracilariaceae</taxon>
        <taxon>Gracilariopsis</taxon>
    </lineage>
</organism>
<keyword evidence="2" id="KW-1185">Reference proteome</keyword>
<reference evidence="1 2" key="1">
    <citation type="journal article" date="2018" name="Mol. Biol. Evol.">
        <title>Analysis of the draft genome of the red seaweed Gracilariopsis chorda provides insights into genome size evolution in Rhodophyta.</title>
        <authorList>
            <person name="Lee J."/>
            <person name="Yang E.C."/>
            <person name="Graf L."/>
            <person name="Yang J.H."/>
            <person name="Qiu H."/>
            <person name="Zel Zion U."/>
            <person name="Chan C.X."/>
            <person name="Stephens T.G."/>
            <person name="Weber A.P.M."/>
            <person name="Boo G.H."/>
            <person name="Boo S.M."/>
            <person name="Kim K.M."/>
            <person name="Shin Y."/>
            <person name="Jung M."/>
            <person name="Lee S.J."/>
            <person name="Yim H.S."/>
            <person name="Lee J.H."/>
            <person name="Bhattacharya D."/>
            <person name="Yoon H.S."/>
        </authorList>
    </citation>
    <scope>NUCLEOTIDE SEQUENCE [LARGE SCALE GENOMIC DNA]</scope>
    <source>
        <strain evidence="1 2">SKKU-2015</strain>
        <tissue evidence="1">Whole body</tissue>
    </source>
</reference>
<name>A0A2V3ID16_9FLOR</name>
<evidence type="ECO:0000313" key="2">
    <source>
        <dbReference type="Proteomes" id="UP000247409"/>
    </source>
</evidence>
<dbReference type="EMBL" id="NBIV01000390">
    <property type="protein sequence ID" value="PXF39979.1"/>
    <property type="molecule type" value="Genomic_DNA"/>
</dbReference>
<gene>
    <name evidence="1" type="ORF">BWQ96_10307</name>
</gene>
<dbReference type="Proteomes" id="UP000247409">
    <property type="component" value="Unassembled WGS sequence"/>
</dbReference>
<evidence type="ECO:0000313" key="1">
    <source>
        <dbReference type="EMBL" id="PXF39979.1"/>
    </source>
</evidence>
<accession>A0A2V3ID16</accession>
<sequence>MYIMYILHNAVLPGISGRLAHWFQRIAATVIRADLATVDGVIYQR</sequence>
<protein>
    <submittedName>
        <fullName evidence="1">Uncharacterized protein</fullName>
    </submittedName>
</protein>